<proteinExistence type="inferred from homology"/>
<keyword evidence="4 15" id="KW-0418">Kinase</keyword>
<dbReference type="CDD" id="cd00180">
    <property type="entry name" value="PKc"/>
    <property type="match status" value="1"/>
</dbReference>
<dbReference type="PANTHER" id="PTHR48013">
    <property type="entry name" value="DUAL SPECIFICITY MITOGEN-ACTIVATED PROTEIN KINASE KINASE 5-RELATED"/>
    <property type="match status" value="1"/>
</dbReference>
<sequence length="583" mass="65550">MVLFGKPSTMFPLQPPPNTIISLIPTNDDAKSLLHHEHNRHLVSEVPQAKTDRKGCVRLGFNLSFALSTEARTTLVTIGKDKTRCQIFADGSSIGKVHCTIEIREGTTDVFIMKRTNKGSIGFFNNSPTPLNKQGLAPLGPETNTIFGIGHRKGDLYVFAVYWHRDLEWQALANRQHLLSQTRSTEIEMEPHEISQGEARRVLRIHTTRTPAGKLRMNYKTINELGSGTYGTVTKVQDVDSGNLYACKKVRLPDVHNDYTSFAKTKREVEIPFKFSHPHIIKYVFAQRMDQKGIAYFEIFTELKDGSIEDLIRNGEMFVKHKSLGIQVLLSMLRALEYIADQGFIHRDIKPANILYNKLHNGQFEFCLADFGLVNISSNARTIAGTPVFYAPEILMDAGALQTPKVDIWSLFVTYAFMINANGLRNKLTDRFEENIKAVREAVDNERCTDLEPMTRVYPAHRASARQMLQILNNGVGAAEGKTQTMERTRIAAPLAQSKALKRIEMVGPSNPPNPADRKEVKDRGMFVLQTRQPSQPMSSKGSSGLMSLDIPPSKLSQEKEKSKRFWGPPRRTSSGMSGIEYE</sequence>
<dbReference type="EC" id="2.7.12.2" evidence="7"/>
<dbReference type="GO" id="GO:0004708">
    <property type="term" value="F:MAP kinase kinase activity"/>
    <property type="evidence" value="ECO:0007669"/>
    <property type="project" value="UniProtKB-EC"/>
</dbReference>
<comment type="catalytic activity">
    <reaction evidence="8">
        <text>L-seryl-[protein] + ATP = O-phospho-L-seryl-[protein] + ADP + H(+)</text>
        <dbReference type="Rhea" id="RHEA:17989"/>
        <dbReference type="Rhea" id="RHEA-COMP:9863"/>
        <dbReference type="Rhea" id="RHEA-COMP:11604"/>
        <dbReference type="ChEBI" id="CHEBI:15378"/>
        <dbReference type="ChEBI" id="CHEBI:29999"/>
        <dbReference type="ChEBI" id="CHEBI:30616"/>
        <dbReference type="ChEBI" id="CHEBI:83421"/>
        <dbReference type="ChEBI" id="CHEBI:456216"/>
        <dbReference type="EC" id="2.7.12.2"/>
    </reaction>
</comment>
<organism evidence="15 16">
    <name type="scientific">Pseudovirgaria hyperparasitica</name>
    <dbReference type="NCBI Taxonomy" id="470096"/>
    <lineage>
        <taxon>Eukaryota</taxon>
        <taxon>Fungi</taxon>
        <taxon>Dikarya</taxon>
        <taxon>Ascomycota</taxon>
        <taxon>Pezizomycotina</taxon>
        <taxon>Dothideomycetes</taxon>
        <taxon>Dothideomycetes incertae sedis</taxon>
        <taxon>Acrospermales</taxon>
        <taxon>Acrospermaceae</taxon>
        <taxon>Pseudovirgaria</taxon>
    </lineage>
</organism>
<keyword evidence="3 11" id="KW-0547">Nucleotide-binding</keyword>
<keyword evidence="5 11" id="KW-0067">ATP-binding</keyword>
<keyword evidence="16" id="KW-1185">Reference proteome</keyword>
<dbReference type="GO" id="GO:0005524">
    <property type="term" value="F:ATP binding"/>
    <property type="evidence" value="ECO:0007669"/>
    <property type="project" value="UniProtKB-UniRule"/>
</dbReference>
<evidence type="ECO:0000256" key="8">
    <source>
        <dbReference type="ARBA" id="ARBA00049014"/>
    </source>
</evidence>
<evidence type="ECO:0000256" key="9">
    <source>
        <dbReference type="ARBA" id="ARBA00049299"/>
    </source>
</evidence>
<feature type="domain" description="Protein kinase" evidence="14">
    <location>
        <begin position="219"/>
        <end position="476"/>
    </location>
</feature>
<comment type="catalytic activity">
    <reaction evidence="9">
        <text>L-threonyl-[protein] + ATP = O-phospho-L-threonyl-[protein] + ADP + H(+)</text>
        <dbReference type="Rhea" id="RHEA:46608"/>
        <dbReference type="Rhea" id="RHEA-COMP:11060"/>
        <dbReference type="Rhea" id="RHEA-COMP:11605"/>
        <dbReference type="ChEBI" id="CHEBI:15378"/>
        <dbReference type="ChEBI" id="CHEBI:30013"/>
        <dbReference type="ChEBI" id="CHEBI:30616"/>
        <dbReference type="ChEBI" id="CHEBI:61977"/>
        <dbReference type="ChEBI" id="CHEBI:456216"/>
        <dbReference type="EC" id="2.7.12.2"/>
    </reaction>
</comment>
<feature type="region of interest" description="Disordered" evidence="12">
    <location>
        <begin position="529"/>
        <end position="583"/>
    </location>
</feature>
<dbReference type="PROSITE" id="PS00108">
    <property type="entry name" value="PROTEIN_KINASE_ST"/>
    <property type="match status" value="1"/>
</dbReference>
<evidence type="ECO:0000256" key="6">
    <source>
        <dbReference type="ARBA" id="ARBA00038035"/>
    </source>
</evidence>
<dbReference type="AlphaFoldDB" id="A0A6A6VZW5"/>
<dbReference type="InterPro" id="IPR000719">
    <property type="entry name" value="Prot_kinase_dom"/>
</dbReference>
<dbReference type="InterPro" id="IPR000253">
    <property type="entry name" value="FHA_dom"/>
</dbReference>
<evidence type="ECO:0000259" key="14">
    <source>
        <dbReference type="PROSITE" id="PS50011"/>
    </source>
</evidence>
<evidence type="ECO:0000313" key="15">
    <source>
        <dbReference type="EMBL" id="KAF2754867.1"/>
    </source>
</evidence>
<protein>
    <recommendedName>
        <fullName evidence="7">mitogen-activated protein kinase kinase</fullName>
        <ecNumber evidence="7">2.7.12.2</ecNumber>
    </recommendedName>
</protein>
<name>A0A6A6VZW5_9PEZI</name>
<evidence type="ECO:0000256" key="2">
    <source>
        <dbReference type="ARBA" id="ARBA00022679"/>
    </source>
</evidence>
<evidence type="ECO:0000256" key="12">
    <source>
        <dbReference type="SAM" id="MobiDB-lite"/>
    </source>
</evidence>
<dbReference type="EMBL" id="ML996579">
    <property type="protein sequence ID" value="KAF2754867.1"/>
    <property type="molecule type" value="Genomic_DNA"/>
</dbReference>
<dbReference type="Pfam" id="PF00069">
    <property type="entry name" value="Pkinase"/>
    <property type="match status" value="1"/>
</dbReference>
<dbReference type="PANTHER" id="PTHR48013:SF9">
    <property type="entry name" value="DUAL SPECIFICITY MITOGEN-ACTIVATED PROTEIN KINASE KINASE 5"/>
    <property type="match status" value="1"/>
</dbReference>
<feature type="domain" description="FHA" evidence="13">
    <location>
        <begin position="76"/>
        <end position="126"/>
    </location>
</feature>
<dbReference type="PROSITE" id="PS00107">
    <property type="entry name" value="PROTEIN_KINASE_ATP"/>
    <property type="match status" value="1"/>
</dbReference>
<evidence type="ECO:0000256" key="1">
    <source>
        <dbReference type="ARBA" id="ARBA00005575"/>
    </source>
</evidence>
<evidence type="ECO:0000256" key="11">
    <source>
        <dbReference type="PROSITE-ProRule" id="PRU10141"/>
    </source>
</evidence>
<accession>A0A6A6VZW5</accession>
<gene>
    <name evidence="15" type="ORF">EJ05DRAFT_513783</name>
</gene>
<dbReference type="Gene3D" id="1.10.510.10">
    <property type="entry name" value="Transferase(Phosphotransferase) domain 1"/>
    <property type="match status" value="1"/>
</dbReference>
<comment type="similarity">
    <text evidence="6">Belongs to the protein kinase superfamily. STE Ser/Thr protein kinase family. MAP kinase kinase subfamily.</text>
</comment>
<dbReference type="Proteomes" id="UP000799437">
    <property type="component" value="Unassembled WGS sequence"/>
</dbReference>
<dbReference type="InterPro" id="IPR011009">
    <property type="entry name" value="Kinase-like_dom_sf"/>
</dbReference>
<evidence type="ECO:0000256" key="5">
    <source>
        <dbReference type="ARBA" id="ARBA00022840"/>
    </source>
</evidence>
<feature type="compositionally biased region" description="Low complexity" evidence="12">
    <location>
        <begin position="538"/>
        <end position="549"/>
    </location>
</feature>
<dbReference type="InterPro" id="IPR008271">
    <property type="entry name" value="Ser/Thr_kinase_AS"/>
</dbReference>
<evidence type="ECO:0000256" key="4">
    <source>
        <dbReference type="ARBA" id="ARBA00022777"/>
    </source>
</evidence>
<dbReference type="RefSeq" id="XP_033597318.1">
    <property type="nucleotide sequence ID" value="XM_033748467.1"/>
</dbReference>
<dbReference type="SMART" id="SM00220">
    <property type="entry name" value="S_TKc"/>
    <property type="match status" value="1"/>
</dbReference>
<reference evidence="15" key="1">
    <citation type="journal article" date="2020" name="Stud. Mycol.">
        <title>101 Dothideomycetes genomes: a test case for predicting lifestyles and emergence of pathogens.</title>
        <authorList>
            <person name="Haridas S."/>
            <person name="Albert R."/>
            <person name="Binder M."/>
            <person name="Bloem J."/>
            <person name="Labutti K."/>
            <person name="Salamov A."/>
            <person name="Andreopoulos B."/>
            <person name="Baker S."/>
            <person name="Barry K."/>
            <person name="Bills G."/>
            <person name="Bluhm B."/>
            <person name="Cannon C."/>
            <person name="Castanera R."/>
            <person name="Culley D."/>
            <person name="Daum C."/>
            <person name="Ezra D."/>
            <person name="Gonzalez J."/>
            <person name="Henrissat B."/>
            <person name="Kuo A."/>
            <person name="Liang C."/>
            <person name="Lipzen A."/>
            <person name="Lutzoni F."/>
            <person name="Magnuson J."/>
            <person name="Mondo S."/>
            <person name="Nolan M."/>
            <person name="Ohm R."/>
            <person name="Pangilinan J."/>
            <person name="Park H.-J."/>
            <person name="Ramirez L."/>
            <person name="Alfaro M."/>
            <person name="Sun H."/>
            <person name="Tritt A."/>
            <person name="Yoshinaga Y."/>
            <person name="Zwiers L.-H."/>
            <person name="Turgeon B."/>
            <person name="Goodwin S."/>
            <person name="Spatafora J."/>
            <person name="Crous P."/>
            <person name="Grigoriev I."/>
        </authorList>
    </citation>
    <scope>NUCLEOTIDE SEQUENCE</scope>
    <source>
        <strain evidence="15">CBS 121739</strain>
    </source>
</reference>
<evidence type="ECO:0000256" key="3">
    <source>
        <dbReference type="ARBA" id="ARBA00022741"/>
    </source>
</evidence>
<dbReference type="PROSITE" id="PS50011">
    <property type="entry name" value="PROTEIN_KINASE_DOM"/>
    <property type="match status" value="1"/>
</dbReference>
<evidence type="ECO:0000256" key="7">
    <source>
        <dbReference type="ARBA" id="ARBA00038999"/>
    </source>
</evidence>
<evidence type="ECO:0000256" key="10">
    <source>
        <dbReference type="ARBA" id="ARBA00051693"/>
    </source>
</evidence>
<comment type="catalytic activity">
    <reaction evidence="10">
        <text>L-tyrosyl-[protein] + ATP = O-phospho-L-tyrosyl-[protein] + ADP + H(+)</text>
        <dbReference type="Rhea" id="RHEA:10596"/>
        <dbReference type="Rhea" id="RHEA-COMP:10136"/>
        <dbReference type="Rhea" id="RHEA-COMP:20101"/>
        <dbReference type="ChEBI" id="CHEBI:15378"/>
        <dbReference type="ChEBI" id="CHEBI:30616"/>
        <dbReference type="ChEBI" id="CHEBI:46858"/>
        <dbReference type="ChEBI" id="CHEBI:61978"/>
        <dbReference type="ChEBI" id="CHEBI:456216"/>
        <dbReference type="EC" id="2.7.12.2"/>
    </reaction>
</comment>
<dbReference type="SUPFAM" id="SSF56112">
    <property type="entry name" value="Protein kinase-like (PK-like)"/>
    <property type="match status" value="1"/>
</dbReference>
<dbReference type="OrthoDB" id="4062651at2759"/>
<dbReference type="PROSITE" id="PS50006">
    <property type="entry name" value="FHA_DOMAIN"/>
    <property type="match status" value="1"/>
</dbReference>
<feature type="binding site" evidence="11">
    <location>
        <position position="248"/>
    </location>
    <ligand>
        <name>ATP</name>
        <dbReference type="ChEBI" id="CHEBI:30616"/>
    </ligand>
</feature>
<dbReference type="GeneID" id="54489521"/>
<evidence type="ECO:0000259" key="13">
    <source>
        <dbReference type="PROSITE" id="PS50006"/>
    </source>
</evidence>
<evidence type="ECO:0000313" key="16">
    <source>
        <dbReference type="Proteomes" id="UP000799437"/>
    </source>
</evidence>
<comment type="similarity">
    <text evidence="1">Belongs to the protein kinase superfamily. CAMK Ser/Thr protein kinase family. CHEK2 subfamily.</text>
</comment>
<keyword evidence="2" id="KW-0808">Transferase</keyword>
<dbReference type="InterPro" id="IPR017441">
    <property type="entry name" value="Protein_kinase_ATP_BS"/>
</dbReference>